<dbReference type="PANTHER" id="PTHR22654:SF2">
    <property type="entry name" value="G PROTEIN PATHWAY SUPPRESSOR 2"/>
    <property type="match status" value="1"/>
</dbReference>
<dbReference type="GO" id="GO:0005667">
    <property type="term" value="C:transcription regulator complex"/>
    <property type="evidence" value="ECO:0007669"/>
    <property type="project" value="TreeGrafter"/>
</dbReference>
<name>A0A8S4A038_9EUPU</name>
<feature type="compositionally biased region" description="Basic and acidic residues" evidence="1">
    <location>
        <begin position="26"/>
        <end position="54"/>
    </location>
</feature>
<dbReference type="AlphaFoldDB" id="A0A8S4A038"/>
<dbReference type="InterPro" id="IPR026094">
    <property type="entry name" value="GPS2"/>
</dbReference>
<dbReference type="EMBL" id="CAJHNH020007335">
    <property type="protein sequence ID" value="CAG5134574.1"/>
    <property type="molecule type" value="Genomic_DNA"/>
</dbReference>
<evidence type="ECO:0000313" key="2">
    <source>
        <dbReference type="EMBL" id="CAG5134574.1"/>
    </source>
</evidence>
<sequence>MPALLERPKMTRAMYEALKRHIMLEREKRKQAQEQDAMMERLRKERELRKKKEEEDSLTLEQTNEQIAQLQVKLEMLKNQKSELFMQLKKVLYQEDESRRKVLQKEQSESLLMQAPFHLASLATVRHPAVTHGRPSLYKPTTSAPPLSGVKRSRSPSPTPSSSCYQIYSHSEPKYHHSVDAKYARMDPKFVHADAKYLTSVVGAKPGQAGYLYTAQHTQAGDYKGSGFPQPGMNHLYTTSAAYQPQTAAAAVSSYPSSHSTSSKYISASQSAFASYQSPFAQSHSQKSLAEQFSAAFSVQRLPQPAYHTSLQLSLDHVGSKQPIIEEKYKLAQ</sequence>
<dbReference type="PANTHER" id="PTHR22654">
    <property type="entry name" value="G PROTEIN PATHWAY SUPPRESSOR 2"/>
    <property type="match status" value="1"/>
</dbReference>
<gene>
    <name evidence="2" type="ORF">CUNI_LOCUS20132</name>
</gene>
<dbReference type="GO" id="GO:0003712">
    <property type="term" value="F:transcription coregulator activity"/>
    <property type="evidence" value="ECO:0007669"/>
    <property type="project" value="TreeGrafter"/>
</dbReference>
<dbReference type="OrthoDB" id="10038194at2759"/>
<feature type="region of interest" description="Disordered" evidence="1">
    <location>
        <begin position="26"/>
        <end position="60"/>
    </location>
</feature>
<evidence type="ECO:0008006" key="4">
    <source>
        <dbReference type="Google" id="ProtNLM"/>
    </source>
</evidence>
<feature type="region of interest" description="Disordered" evidence="1">
    <location>
        <begin position="131"/>
        <end position="164"/>
    </location>
</feature>
<dbReference type="GO" id="GO:0006357">
    <property type="term" value="P:regulation of transcription by RNA polymerase II"/>
    <property type="evidence" value="ECO:0007669"/>
    <property type="project" value="TreeGrafter"/>
</dbReference>
<evidence type="ECO:0000256" key="1">
    <source>
        <dbReference type="SAM" id="MobiDB-lite"/>
    </source>
</evidence>
<comment type="caution">
    <text evidence="2">The sequence shown here is derived from an EMBL/GenBank/DDBJ whole genome shotgun (WGS) entry which is preliminary data.</text>
</comment>
<reference evidence="2" key="1">
    <citation type="submission" date="2021-04" db="EMBL/GenBank/DDBJ databases">
        <authorList>
            <consortium name="Molecular Ecology Group"/>
        </authorList>
    </citation>
    <scope>NUCLEOTIDE SEQUENCE</scope>
</reference>
<dbReference type="Proteomes" id="UP000678393">
    <property type="component" value="Unassembled WGS sequence"/>
</dbReference>
<accession>A0A8S4A038</accession>
<organism evidence="2 3">
    <name type="scientific">Candidula unifasciata</name>
    <dbReference type="NCBI Taxonomy" id="100452"/>
    <lineage>
        <taxon>Eukaryota</taxon>
        <taxon>Metazoa</taxon>
        <taxon>Spiralia</taxon>
        <taxon>Lophotrochozoa</taxon>
        <taxon>Mollusca</taxon>
        <taxon>Gastropoda</taxon>
        <taxon>Heterobranchia</taxon>
        <taxon>Euthyneura</taxon>
        <taxon>Panpulmonata</taxon>
        <taxon>Eupulmonata</taxon>
        <taxon>Stylommatophora</taxon>
        <taxon>Helicina</taxon>
        <taxon>Helicoidea</taxon>
        <taxon>Geomitridae</taxon>
        <taxon>Candidula</taxon>
    </lineage>
</organism>
<proteinExistence type="predicted"/>
<feature type="non-terminal residue" evidence="2">
    <location>
        <position position="333"/>
    </location>
</feature>
<keyword evidence="3" id="KW-1185">Reference proteome</keyword>
<protein>
    <recommendedName>
        <fullName evidence="4">G protein pathway suppressor 2</fullName>
    </recommendedName>
</protein>
<evidence type="ECO:0000313" key="3">
    <source>
        <dbReference type="Proteomes" id="UP000678393"/>
    </source>
</evidence>
<dbReference type="Pfam" id="PF15991">
    <property type="entry name" value="G_path_suppress"/>
    <property type="match status" value="1"/>
</dbReference>